<accession>A0A381NQG8</accession>
<dbReference type="GO" id="GO:0005739">
    <property type="term" value="C:mitochondrion"/>
    <property type="evidence" value="ECO:0007669"/>
    <property type="project" value="TreeGrafter"/>
</dbReference>
<dbReference type="PIRSF" id="PIRSF037980">
    <property type="entry name" value="SoxA"/>
    <property type="match status" value="1"/>
</dbReference>
<evidence type="ECO:0000256" key="2">
    <source>
        <dbReference type="ARBA" id="ARBA00023002"/>
    </source>
</evidence>
<dbReference type="InterPro" id="IPR023753">
    <property type="entry name" value="FAD/NAD-binding_dom"/>
</dbReference>
<dbReference type="InterPro" id="IPR013977">
    <property type="entry name" value="GcvT_C"/>
</dbReference>
<dbReference type="Pfam" id="PF01571">
    <property type="entry name" value="GCV_T"/>
    <property type="match status" value="1"/>
</dbReference>
<dbReference type="Pfam" id="PF08669">
    <property type="entry name" value="GCV_T_C"/>
    <property type="match status" value="1"/>
</dbReference>
<organism evidence="7">
    <name type="scientific">marine metagenome</name>
    <dbReference type="NCBI Taxonomy" id="408172"/>
    <lineage>
        <taxon>unclassified sequences</taxon>
        <taxon>metagenomes</taxon>
        <taxon>ecological metagenomes</taxon>
    </lineage>
</organism>
<dbReference type="Gene3D" id="1.10.10.1100">
    <property type="entry name" value="BFD-like [2Fe-2S]-binding domain"/>
    <property type="match status" value="1"/>
</dbReference>
<feature type="non-terminal residue" evidence="7">
    <location>
        <position position="952"/>
    </location>
</feature>
<dbReference type="AlphaFoldDB" id="A0A381NQG8"/>
<dbReference type="Gene3D" id="3.50.50.60">
    <property type="entry name" value="FAD/NAD(P)-binding domain"/>
    <property type="match status" value="1"/>
</dbReference>
<evidence type="ECO:0000259" key="3">
    <source>
        <dbReference type="Pfam" id="PF01571"/>
    </source>
</evidence>
<feature type="domain" description="Aminomethyltransferase C-terminal" evidence="5">
    <location>
        <begin position="896"/>
        <end position="951"/>
    </location>
</feature>
<dbReference type="SUPFAM" id="SSF51905">
    <property type="entry name" value="FAD/NAD(P)-binding domain"/>
    <property type="match status" value="1"/>
</dbReference>
<evidence type="ECO:0008006" key="8">
    <source>
        <dbReference type="Google" id="ProtNLM"/>
    </source>
</evidence>
<evidence type="ECO:0000259" key="5">
    <source>
        <dbReference type="Pfam" id="PF08669"/>
    </source>
</evidence>
<dbReference type="InterPro" id="IPR006277">
    <property type="entry name" value="Sarcosine_oxidase_asu"/>
</dbReference>
<dbReference type="InterPro" id="IPR027266">
    <property type="entry name" value="TrmE/GcvT-like"/>
</dbReference>
<dbReference type="Pfam" id="PF07992">
    <property type="entry name" value="Pyr_redox_2"/>
    <property type="match status" value="1"/>
</dbReference>
<protein>
    <recommendedName>
        <fullName evidence="8">Sarcosine oxidase subunit alpha</fullName>
    </recommendedName>
</protein>
<feature type="domain" description="FAD/NAD(P)-binding" evidence="4">
    <location>
        <begin position="158"/>
        <end position="419"/>
    </location>
</feature>
<dbReference type="PRINTS" id="PR00368">
    <property type="entry name" value="FADPNR"/>
</dbReference>
<evidence type="ECO:0000256" key="1">
    <source>
        <dbReference type="ARBA" id="ARBA00008609"/>
    </source>
</evidence>
<keyword evidence="2" id="KW-0560">Oxidoreductase</keyword>
<reference evidence="7" key="1">
    <citation type="submission" date="2018-05" db="EMBL/GenBank/DDBJ databases">
        <authorList>
            <person name="Lanie J.A."/>
            <person name="Ng W.-L."/>
            <person name="Kazmierczak K.M."/>
            <person name="Andrzejewski T.M."/>
            <person name="Davidsen T.M."/>
            <person name="Wayne K.J."/>
            <person name="Tettelin H."/>
            <person name="Glass J.I."/>
            <person name="Rusch D."/>
            <person name="Podicherti R."/>
            <person name="Tsui H.-C.T."/>
            <person name="Winkler M.E."/>
        </authorList>
    </citation>
    <scope>NUCLEOTIDE SEQUENCE</scope>
</reference>
<dbReference type="GO" id="GO:0046653">
    <property type="term" value="P:tetrahydrofolate metabolic process"/>
    <property type="evidence" value="ECO:0007669"/>
    <property type="project" value="InterPro"/>
</dbReference>
<dbReference type="InterPro" id="IPR042204">
    <property type="entry name" value="2Fe-2S-bd_N"/>
</dbReference>
<dbReference type="InterPro" id="IPR041854">
    <property type="entry name" value="BFD-like_2Fe2S-bd_dom_sf"/>
</dbReference>
<comment type="similarity">
    <text evidence="1">Belongs to the GcvT family.</text>
</comment>
<dbReference type="PANTHER" id="PTHR43757">
    <property type="entry name" value="AMINOMETHYLTRANSFERASE"/>
    <property type="match status" value="1"/>
</dbReference>
<evidence type="ECO:0000259" key="6">
    <source>
        <dbReference type="Pfam" id="PF17806"/>
    </source>
</evidence>
<dbReference type="SUPFAM" id="SSF103025">
    <property type="entry name" value="Folate-binding domain"/>
    <property type="match status" value="1"/>
</dbReference>
<dbReference type="GO" id="GO:0008115">
    <property type="term" value="F:sarcosine oxidase activity"/>
    <property type="evidence" value="ECO:0007669"/>
    <property type="project" value="InterPro"/>
</dbReference>
<dbReference type="InterPro" id="IPR006222">
    <property type="entry name" value="GCVT_N"/>
</dbReference>
<dbReference type="EMBL" id="UINC01000527">
    <property type="protein sequence ID" value="SUZ56846.1"/>
    <property type="molecule type" value="Genomic_DNA"/>
</dbReference>
<proteinExistence type="inferred from homology"/>
<dbReference type="NCBIfam" id="TIGR01372">
    <property type="entry name" value="soxA"/>
    <property type="match status" value="1"/>
</dbReference>
<dbReference type="Pfam" id="PF17806">
    <property type="entry name" value="SO_alpha_A3"/>
    <property type="match status" value="1"/>
</dbReference>
<dbReference type="SUPFAM" id="SSF101790">
    <property type="entry name" value="Aminomethyltransferase beta-barrel domain"/>
    <property type="match status" value="1"/>
</dbReference>
<dbReference type="InterPro" id="IPR036188">
    <property type="entry name" value="FAD/NAD-bd_sf"/>
</dbReference>
<dbReference type="Gene3D" id="3.30.1360.120">
    <property type="entry name" value="Probable tRNA modification gtpase trme, domain 1"/>
    <property type="match status" value="1"/>
</dbReference>
<dbReference type="Gene3D" id="3.10.20.440">
    <property type="entry name" value="2Fe-2S iron-sulphur cluster binding domain, sarcosine oxidase, alpha subunit, N-terminal domain"/>
    <property type="match status" value="1"/>
</dbReference>
<dbReference type="InterPro" id="IPR029043">
    <property type="entry name" value="GcvT/YgfZ_C"/>
</dbReference>
<dbReference type="InterPro" id="IPR028896">
    <property type="entry name" value="GcvT/YgfZ/DmdA"/>
</dbReference>
<dbReference type="PRINTS" id="PR00469">
    <property type="entry name" value="PNDRDTASEII"/>
</dbReference>
<sequence>MYFDKKISFTFDGKKYSGYQGDTLASALIRNGIFFVGRSFKYHRPRGIISSGSEEPNAIVQLESGEITEPNVRATEIEIYAGLIATSQNNWPTLNFDFGSINDLLAPFFPAGFYYKTFMWPPKFWEKYEYFIRQAAGLGKSPTKDDPHKYEHFHYHCDVLVVGGGLSGLYAAKLSAKANLKVLLVEQNPELGGEHLHVAKDPSGLKFAVDDNHLSIGVGNSLVDEIKKLNNLKIIKNSTVFAYMQSNYLLACQKINQKSIRQVIWKIRAKKVVLATGSIERFLTFNNNDRPGIMLANSARKYLNYYRTNPGKKIVIFTNNDSAYQTAIDFLFKNIDVQAIIDVRKDSNGHLVKKAKHHGLKIYFNHAVINTKGRKKINKVTISEFDGKFNILIGKPKKLSCDLLCVSGGWTPTVHLFSQSRGKLIYRESDATFIPYKSFQKQISIGACNGTFGLDEIFEETHIKMTKLLDEFGKNIEEKSREDVDKIFYDKMKHVWIVPSNKHFGKTKMFIDFQNDVTAKDIKLALKEGYKSIEHVKRYTTTGMATDQGKIGNINALGIISDLSGKPIHELGTTTFRLPYTPITFGAMAGRHVKEFFDVERTTPMHQWHVDHGAKFEDVGQWKRAWYYPKENEDMHQAVNREVKATRDGIGILDASTLGKIDIKGRDASEFLNRVYTNAWSNLEIGKCRYGLMLGDDGMVIDDGVTSRLGENNYVMTTTTGNAASVMSKLEDWLQTEWPELKVYLTSVTEQFATISINGPYSPQLMKKLCPANDFSKENFPHMSFQNIEIDSVHCRVMRISFTGEMCYEINVPSSYAKALWSKCFELGQEFNITPYGTEAMHVLRAEKGFIIVGQETDGSVTPIDLDMSWIVSKKKYDFIGKRALYRSDTIREDRKQLVGILTKDPLEVLEEGAQLVELETSLPMPMVGHVTSSYYSPNLGRSFALALVKGG</sequence>
<evidence type="ECO:0000259" key="4">
    <source>
        <dbReference type="Pfam" id="PF07992"/>
    </source>
</evidence>
<gene>
    <name evidence="7" type="ORF">METZ01_LOCUS9700</name>
</gene>
<dbReference type="InterPro" id="IPR041117">
    <property type="entry name" value="SoxA_A3"/>
</dbReference>
<dbReference type="PANTHER" id="PTHR43757:SF2">
    <property type="entry name" value="AMINOMETHYLTRANSFERASE, MITOCHONDRIAL"/>
    <property type="match status" value="1"/>
</dbReference>
<dbReference type="Pfam" id="PF13510">
    <property type="entry name" value="Fer2_4"/>
    <property type="match status" value="1"/>
</dbReference>
<name>A0A381NQG8_9ZZZZ</name>
<feature type="domain" description="SoxA A3" evidence="6">
    <location>
        <begin position="507"/>
        <end position="591"/>
    </location>
</feature>
<feature type="domain" description="GCVT N-terminal" evidence="3">
    <location>
        <begin position="605"/>
        <end position="876"/>
    </location>
</feature>
<evidence type="ECO:0000313" key="7">
    <source>
        <dbReference type="EMBL" id="SUZ56846.1"/>
    </source>
</evidence>